<dbReference type="PANTHER" id="PTHR33445">
    <property type="entry name" value="ATP SYNTHASE SUBUNIT B', CHLOROPLASTIC"/>
    <property type="match status" value="1"/>
</dbReference>
<dbReference type="HAMAP" id="MF_01398">
    <property type="entry name" value="ATP_synth_b_bprime"/>
    <property type="match status" value="1"/>
</dbReference>
<dbReference type="GO" id="GO:0012505">
    <property type="term" value="C:endomembrane system"/>
    <property type="evidence" value="ECO:0007669"/>
    <property type="project" value="UniProtKB-SubCell"/>
</dbReference>
<evidence type="ECO:0000256" key="9">
    <source>
        <dbReference type="ARBA" id="ARBA00023136"/>
    </source>
</evidence>
<keyword evidence="5 13" id="KW-0812">Transmembrane</keyword>
<dbReference type="GO" id="GO:0005886">
    <property type="term" value="C:plasma membrane"/>
    <property type="evidence" value="ECO:0007669"/>
    <property type="project" value="UniProtKB-SubCell"/>
</dbReference>
<evidence type="ECO:0000256" key="14">
    <source>
        <dbReference type="RuleBase" id="RU003848"/>
    </source>
</evidence>
<keyword evidence="8 13" id="KW-0406">Ion transport</keyword>
<evidence type="ECO:0000256" key="15">
    <source>
        <dbReference type="SAM" id="Coils"/>
    </source>
</evidence>
<keyword evidence="10 13" id="KW-0066">ATP synthesis</keyword>
<dbReference type="CDD" id="cd06503">
    <property type="entry name" value="ATP-synt_Fo_b"/>
    <property type="match status" value="1"/>
</dbReference>
<reference evidence="17" key="2">
    <citation type="submission" date="2016-03" db="EMBL/GenBank/DDBJ databases">
        <title>Streptococcus antelopensis sp. nov., isolated from the feces of the Tibetan antelope (Pantholops hodgsonii) in Hoh Xil National Nature Reserve, Qinghai, China.</title>
        <authorList>
            <person name="Bai X."/>
        </authorList>
    </citation>
    <scope>NUCLEOTIDE SEQUENCE [LARGE SCALE GENOMIC DNA]</scope>
    <source>
        <strain evidence="17">TA 26</strain>
    </source>
</reference>
<evidence type="ECO:0000256" key="10">
    <source>
        <dbReference type="ARBA" id="ARBA00023310"/>
    </source>
</evidence>
<comment type="subunit">
    <text evidence="13">F-type ATPases have 2 components, F(1) - the catalytic core - and F(0) - the membrane proton channel. F(1) has five subunits: alpha(3), beta(3), gamma(1), delta(1), epsilon(1). F(0) has three main subunits: a(1), b(2) and c(10-14). The alpha and beta chains form an alternating ring which encloses part of the gamma chain. F(1) is attached to F(0) by a central stalk formed by the gamma and epsilon chains, while a peripheral stalk is formed by the delta and b chains.</text>
</comment>
<comment type="similarity">
    <text evidence="1 13 14">Belongs to the ATPase B chain family.</text>
</comment>
<evidence type="ECO:0000256" key="7">
    <source>
        <dbReference type="ARBA" id="ARBA00022989"/>
    </source>
</evidence>
<feature type="transmembrane region" description="Helical" evidence="13">
    <location>
        <begin position="12"/>
        <end position="32"/>
    </location>
</feature>
<dbReference type="InterPro" id="IPR028987">
    <property type="entry name" value="ATP_synth_B-like_membr_sf"/>
</dbReference>
<dbReference type="EMBL" id="CP014699">
    <property type="protein sequence ID" value="AND79616.1"/>
    <property type="molecule type" value="Genomic_DNA"/>
</dbReference>
<keyword evidence="4 13" id="KW-0138">CF(0)</keyword>
<evidence type="ECO:0000256" key="12">
    <source>
        <dbReference type="ARBA" id="ARBA00037847"/>
    </source>
</evidence>
<reference evidence="16 17" key="1">
    <citation type="journal article" date="2016" name="Int. J. Syst. Evol. Microbiol.">
        <title>Streptococcuspantholopis sp. nov., isolated from faeces of the Tibetan antelope (Pantholops hodgsonii).</title>
        <authorList>
            <person name="Bai X."/>
            <person name="Xiong Y."/>
            <person name="Lu S."/>
            <person name="Jin D."/>
            <person name="Lai X."/>
            <person name="Yang J."/>
            <person name="Niu L."/>
            <person name="Hu S."/>
            <person name="Meng X."/>
            <person name="Pu J."/>
            <person name="Ye C."/>
            <person name="Xu J."/>
        </authorList>
    </citation>
    <scope>NUCLEOTIDE SEQUENCE [LARGE SCALE GENOMIC DNA]</scope>
    <source>
        <strain evidence="16 17">TA 26</strain>
    </source>
</reference>
<organism evidence="16 17">
    <name type="scientific">Streptococcus pantholopis</name>
    <dbReference type="NCBI Taxonomy" id="1811193"/>
    <lineage>
        <taxon>Bacteria</taxon>
        <taxon>Bacillati</taxon>
        <taxon>Bacillota</taxon>
        <taxon>Bacilli</taxon>
        <taxon>Lactobacillales</taxon>
        <taxon>Streptococcaceae</taxon>
        <taxon>Streptococcus</taxon>
    </lineage>
</organism>
<evidence type="ECO:0000256" key="2">
    <source>
        <dbReference type="ARBA" id="ARBA00022448"/>
    </source>
</evidence>
<evidence type="ECO:0000256" key="8">
    <source>
        <dbReference type="ARBA" id="ARBA00023065"/>
    </source>
</evidence>
<name>A0A172Q833_9STRE</name>
<keyword evidence="7 13" id="KW-1133">Transmembrane helix</keyword>
<keyword evidence="6 13" id="KW-0375">Hydrogen ion transport</keyword>
<dbReference type="AlphaFoldDB" id="A0A172Q833"/>
<evidence type="ECO:0000256" key="6">
    <source>
        <dbReference type="ARBA" id="ARBA00022781"/>
    </source>
</evidence>
<comment type="function">
    <text evidence="13">Component of the F(0) channel, it forms part of the peripheral stalk, linking F(1) to F(0).</text>
</comment>
<keyword evidence="9 13" id="KW-0472">Membrane</keyword>
<evidence type="ECO:0000256" key="1">
    <source>
        <dbReference type="ARBA" id="ARBA00005513"/>
    </source>
</evidence>
<evidence type="ECO:0000256" key="11">
    <source>
        <dbReference type="ARBA" id="ARBA00025198"/>
    </source>
</evidence>
<dbReference type="SUPFAM" id="SSF81573">
    <property type="entry name" value="F1F0 ATP synthase subunit B, membrane domain"/>
    <property type="match status" value="1"/>
</dbReference>
<keyword evidence="3 13" id="KW-1003">Cell membrane</keyword>
<evidence type="ECO:0000256" key="3">
    <source>
        <dbReference type="ARBA" id="ARBA00022475"/>
    </source>
</evidence>
<dbReference type="NCBIfam" id="TIGR01144">
    <property type="entry name" value="ATP_synt_b"/>
    <property type="match status" value="1"/>
</dbReference>
<evidence type="ECO:0000313" key="16">
    <source>
        <dbReference type="EMBL" id="AND79616.1"/>
    </source>
</evidence>
<comment type="subcellular location">
    <subcellularLocation>
        <location evidence="13">Cell membrane</location>
        <topology evidence="13">Single-pass membrane protein</topology>
    </subcellularLocation>
    <subcellularLocation>
        <location evidence="12">Endomembrane system</location>
        <topology evidence="12">Single-pass membrane protein</topology>
    </subcellularLocation>
</comment>
<dbReference type="InterPro" id="IPR002146">
    <property type="entry name" value="ATP_synth_b/b'su_bac/chlpt"/>
</dbReference>
<dbReference type="Pfam" id="PF00430">
    <property type="entry name" value="ATP-synt_B"/>
    <property type="match status" value="1"/>
</dbReference>
<protein>
    <recommendedName>
        <fullName evidence="13">ATP synthase subunit b</fullName>
    </recommendedName>
    <alternativeName>
        <fullName evidence="13">ATP synthase F(0) sector subunit b</fullName>
    </alternativeName>
    <alternativeName>
        <fullName evidence="13">ATPase subunit I</fullName>
    </alternativeName>
    <alternativeName>
        <fullName evidence="13">F-type ATPase subunit b</fullName>
        <shortName evidence="13">F-ATPase subunit b</shortName>
    </alternativeName>
</protein>
<evidence type="ECO:0000256" key="4">
    <source>
        <dbReference type="ARBA" id="ARBA00022547"/>
    </source>
</evidence>
<dbReference type="Proteomes" id="UP000077317">
    <property type="component" value="Chromosome"/>
</dbReference>
<evidence type="ECO:0000313" key="17">
    <source>
        <dbReference type="Proteomes" id="UP000077317"/>
    </source>
</evidence>
<dbReference type="OrthoDB" id="282095at2"/>
<dbReference type="GO" id="GO:0046961">
    <property type="term" value="F:proton-transporting ATPase activity, rotational mechanism"/>
    <property type="evidence" value="ECO:0007669"/>
    <property type="project" value="TreeGrafter"/>
</dbReference>
<keyword evidence="17" id="KW-1185">Reference proteome</keyword>
<dbReference type="STRING" id="1811193.A0O21_06060"/>
<feature type="coiled-coil region" evidence="15">
    <location>
        <begin position="43"/>
        <end position="77"/>
    </location>
</feature>
<dbReference type="GO" id="GO:0046933">
    <property type="term" value="F:proton-transporting ATP synthase activity, rotational mechanism"/>
    <property type="evidence" value="ECO:0007669"/>
    <property type="project" value="UniProtKB-UniRule"/>
</dbReference>
<dbReference type="KEGG" id="spat:A0O21_06060"/>
<dbReference type="InterPro" id="IPR005864">
    <property type="entry name" value="ATP_synth_F0_bsu_bac"/>
</dbReference>
<dbReference type="GO" id="GO:0045259">
    <property type="term" value="C:proton-transporting ATP synthase complex"/>
    <property type="evidence" value="ECO:0007669"/>
    <property type="project" value="UniProtKB-KW"/>
</dbReference>
<evidence type="ECO:0000256" key="5">
    <source>
        <dbReference type="ARBA" id="ARBA00022692"/>
    </source>
</evidence>
<sequence length="165" mass="18049">MEILINSTTIGNIIIITGSVLLLLVLIRKYVWGQLTGILKNREEKIANDIDSAEAARQKAEDLADQREHELVQAKGEASQIIDDAKELSTAKGHQIITAAEEEAGRLKTKASQDIAQDKAEALSDVKAEVGDLTVLLAEKIMTANLDKEAQSELIDRYLDELGEV</sequence>
<keyword evidence="15" id="KW-0175">Coiled coil</keyword>
<dbReference type="Gene3D" id="6.10.250.1580">
    <property type="match status" value="1"/>
</dbReference>
<dbReference type="RefSeq" id="WP_067062866.1">
    <property type="nucleotide sequence ID" value="NZ_CP014699.1"/>
</dbReference>
<gene>
    <name evidence="13" type="primary">atpF</name>
    <name evidence="16" type="ORF">A0O21_06060</name>
</gene>
<proteinExistence type="inferred from homology"/>
<accession>A0A172Q833</accession>
<keyword evidence="2 13" id="KW-0813">Transport</keyword>
<comment type="function">
    <text evidence="11 13">F(1)F(0) ATP synthase produces ATP from ADP in the presence of a proton or sodium gradient. F-type ATPases consist of two structural domains, F(1) containing the extramembraneous catalytic core and F(0) containing the membrane proton channel, linked together by a central stalk and a peripheral stalk. During catalysis, ATP synthesis in the catalytic domain of F(1) is coupled via a rotary mechanism of the central stalk subunits to proton translocation.</text>
</comment>
<dbReference type="PANTHER" id="PTHR33445:SF1">
    <property type="entry name" value="ATP SYNTHASE SUBUNIT B"/>
    <property type="match status" value="1"/>
</dbReference>
<evidence type="ECO:0000256" key="13">
    <source>
        <dbReference type="HAMAP-Rule" id="MF_01398"/>
    </source>
</evidence>
<dbReference type="InterPro" id="IPR050059">
    <property type="entry name" value="ATP_synthase_B_chain"/>
</dbReference>